<evidence type="ECO:0000313" key="1">
    <source>
        <dbReference type="EMBL" id="KAG5456548.1"/>
    </source>
</evidence>
<keyword evidence="2" id="KW-1185">Reference proteome</keyword>
<accession>A0A8H8DFM7</accession>
<dbReference type="Proteomes" id="UP000673691">
    <property type="component" value="Unassembled WGS sequence"/>
</dbReference>
<dbReference type="OrthoDB" id="448496at2759"/>
<protein>
    <submittedName>
        <fullName evidence="1">Uncharacterized protein</fullName>
    </submittedName>
</protein>
<organism evidence="1 2">
    <name type="scientific">Olpidium bornovanus</name>
    <dbReference type="NCBI Taxonomy" id="278681"/>
    <lineage>
        <taxon>Eukaryota</taxon>
        <taxon>Fungi</taxon>
        <taxon>Fungi incertae sedis</taxon>
        <taxon>Olpidiomycota</taxon>
        <taxon>Olpidiomycotina</taxon>
        <taxon>Olpidiomycetes</taxon>
        <taxon>Olpidiales</taxon>
        <taxon>Olpidiaceae</taxon>
        <taxon>Olpidium</taxon>
    </lineage>
</organism>
<dbReference type="InterPro" id="IPR036425">
    <property type="entry name" value="MoaB/Mog-like_dom_sf"/>
</dbReference>
<dbReference type="Gene3D" id="3.40.980.10">
    <property type="entry name" value="MoaB/Mog-like domain"/>
    <property type="match status" value="1"/>
</dbReference>
<sequence>MRTDITFVYGPSYESIANAFNSPLDYHQPTLERMKKILTATDPSQNITESRKRMALIPKNAQVVFTSPDLWVRDRVINQPDRTISCP</sequence>
<reference evidence="1 2" key="1">
    <citation type="journal article" name="Sci. Rep.">
        <title>Genome-scale phylogenetic analyses confirm Olpidium as the closest living zoosporic fungus to the non-flagellated, terrestrial fungi.</title>
        <authorList>
            <person name="Chang Y."/>
            <person name="Rochon D."/>
            <person name="Sekimoto S."/>
            <person name="Wang Y."/>
            <person name="Chovatia M."/>
            <person name="Sandor L."/>
            <person name="Salamov A."/>
            <person name="Grigoriev I.V."/>
            <person name="Stajich J.E."/>
            <person name="Spatafora J.W."/>
        </authorList>
    </citation>
    <scope>NUCLEOTIDE SEQUENCE [LARGE SCALE GENOMIC DNA]</scope>
    <source>
        <strain evidence="1">S191</strain>
    </source>
</reference>
<dbReference type="EMBL" id="JAEFCI010011562">
    <property type="protein sequence ID" value="KAG5456548.1"/>
    <property type="molecule type" value="Genomic_DNA"/>
</dbReference>
<gene>
    <name evidence="1" type="ORF">BJ554DRAFT_3684</name>
</gene>
<proteinExistence type="predicted"/>
<comment type="caution">
    <text evidence="1">The sequence shown here is derived from an EMBL/GenBank/DDBJ whole genome shotgun (WGS) entry which is preliminary data.</text>
</comment>
<evidence type="ECO:0000313" key="2">
    <source>
        <dbReference type="Proteomes" id="UP000673691"/>
    </source>
</evidence>
<dbReference type="AlphaFoldDB" id="A0A8H8DFM7"/>
<name>A0A8H8DFM7_9FUNG</name>